<dbReference type="RefSeq" id="WP_344965764.1">
    <property type="nucleotide sequence ID" value="NZ_BAABDS010000046.1"/>
</dbReference>
<organism evidence="2 3">
    <name type="scientific">Oceanisphaera sediminis</name>
    <dbReference type="NCBI Taxonomy" id="981381"/>
    <lineage>
        <taxon>Bacteria</taxon>
        <taxon>Pseudomonadati</taxon>
        <taxon>Pseudomonadota</taxon>
        <taxon>Gammaproteobacteria</taxon>
        <taxon>Aeromonadales</taxon>
        <taxon>Aeromonadaceae</taxon>
        <taxon>Oceanisphaera</taxon>
    </lineage>
</organism>
<comment type="caution">
    <text evidence="2">The sequence shown here is derived from an EMBL/GenBank/DDBJ whole genome shotgun (WGS) entry which is preliminary data.</text>
</comment>
<evidence type="ECO:0000313" key="2">
    <source>
        <dbReference type="EMBL" id="GAA3721122.1"/>
    </source>
</evidence>
<dbReference type="Pfam" id="PF06223">
    <property type="entry name" value="Phage_tail_T"/>
    <property type="match status" value="1"/>
</dbReference>
<dbReference type="Proteomes" id="UP001501479">
    <property type="component" value="Unassembled WGS sequence"/>
</dbReference>
<gene>
    <name evidence="2" type="ORF">GCM10022421_32010</name>
</gene>
<protein>
    <recommendedName>
        <fullName evidence="1">Minor tail T domain-containing protein</fullName>
    </recommendedName>
</protein>
<evidence type="ECO:0000259" key="1">
    <source>
        <dbReference type="Pfam" id="PF06223"/>
    </source>
</evidence>
<dbReference type="EMBL" id="BAABDS010000046">
    <property type="protein sequence ID" value="GAA3721122.1"/>
    <property type="molecule type" value="Genomic_DNA"/>
</dbReference>
<evidence type="ECO:0000313" key="3">
    <source>
        <dbReference type="Proteomes" id="UP001501479"/>
    </source>
</evidence>
<name>A0ABP7EPK2_9GAMM</name>
<feature type="domain" description="Minor tail T" evidence="1">
    <location>
        <begin position="18"/>
        <end position="82"/>
    </location>
</feature>
<sequence>MLNGVGGRTIAEAQERISYPEFIAWAKYRAKRGTLHMGLRVERGSALLASLYANSHSKHGGYSLTDFAPYHDEPEVSLDDAMESWH</sequence>
<keyword evidence="3" id="KW-1185">Reference proteome</keyword>
<accession>A0ABP7EPK2</accession>
<proteinExistence type="predicted"/>
<reference evidence="3" key="1">
    <citation type="journal article" date="2019" name="Int. J. Syst. Evol. Microbiol.">
        <title>The Global Catalogue of Microorganisms (GCM) 10K type strain sequencing project: providing services to taxonomists for standard genome sequencing and annotation.</title>
        <authorList>
            <consortium name="The Broad Institute Genomics Platform"/>
            <consortium name="The Broad Institute Genome Sequencing Center for Infectious Disease"/>
            <person name="Wu L."/>
            <person name="Ma J."/>
        </authorList>
    </citation>
    <scope>NUCLEOTIDE SEQUENCE [LARGE SCALE GENOMIC DNA]</scope>
    <source>
        <strain evidence="3">JCM 17329</strain>
    </source>
</reference>
<dbReference type="InterPro" id="IPR009350">
    <property type="entry name" value="Phage_tail_T"/>
</dbReference>